<dbReference type="AlphaFoldDB" id="A0A116M5M0"/>
<name>A0A116M5M0_STRSU</name>
<keyword evidence="2 4" id="KW-0560">Oxidoreductase</keyword>
<protein>
    <submittedName>
        <fullName evidence="4">Putative NADH-dependent flavin oxidoreductase</fullName>
        <ecNumber evidence="4">1.6.99.1</ecNumber>
    </submittedName>
</protein>
<dbReference type="PANTHER" id="PTHR43656">
    <property type="entry name" value="BINDING OXIDOREDUCTASE, PUTATIVE (AFU_ORTHOLOGUE AFUA_2G08260)-RELATED"/>
    <property type="match status" value="1"/>
</dbReference>
<dbReference type="RefSeq" id="WP_044759441.1">
    <property type="nucleotide sequence ID" value="NZ_CEFC01000022.1"/>
</dbReference>
<evidence type="ECO:0000256" key="2">
    <source>
        <dbReference type="ARBA" id="ARBA00023002"/>
    </source>
</evidence>
<dbReference type="InterPro" id="IPR001155">
    <property type="entry name" value="OxRdtase_FMN_N"/>
</dbReference>
<dbReference type="Gene3D" id="3.20.20.70">
    <property type="entry name" value="Aldolase class I"/>
    <property type="match status" value="1"/>
</dbReference>
<evidence type="ECO:0000256" key="1">
    <source>
        <dbReference type="ARBA" id="ARBA00022630"/>
    </source>
</evidence>
<dbReference type="PANTHER" id="PTHR43656:SF2">
    <property type="entry name" value="BINDING OXIDOREDUCTASE, PUTATIVE (AFU_ORTHOLOGUE AFUA_2G08260)-RELATED"/>
    <property type="match status" value="1"/>
</dbReference>
<sequence length="404" mass="44767">METYQALFEALPLHQTVLANRFVLSPMVTNSSTADGLVTQDDLDYAERRADAAPLQITGAAYVDPKGQLFEFGFSVAKDEDVDGLRKLAQVMQSKGAKAILQLTHAGRFSSHTLQRDKLVYGPSHMKLHAPFPHEVKELTIAELEELVEAYGQATRRAIEAGFAGVEISSAQRLLIQTFFSTFSNQRQDRYGCQNLDNRSRFGLEVLRKVQEVIDQLAPAGFILGFRATPEETRGANIGYSIEEFLQFMGMALELARIDYLAIASWGHDVFRNQVRGAGRHQGCLVNQVVHDALKDRLVVMATGGINSAEKALEALEHADMVGLSTPFITDPEFAHKIAAGKPEDIQLRIKPEDLSKLAIPQASFKDIVPLMDYGESLPKESRELFRSLYSSKSKNKTLRGGKV</sequence>
<dbReference type="GO" id="GO:0003959">
    <property type="term" value="F:NADPH dehydrogenase activity"/>
    <property type="evidence" value="ECO:0007669"/>
    <property type="project" value="UniProtKB-EC"/>
</dbReference>
<dbReference type="GO" id="GO:0010181">
    <property type="term" value="F:FMN binding"/>
    <property type="evidence" value="ECO:0007669"/>
    <property type="project" value="InterPro"/>
</dbReference>
<dbReference type="InterPro" id="IPR051799">
    <property type="entry name" value="NADH_flavin_oxidoreductase"/>
</dbReference>
<dbReference type="EMBL" id="FIHM01000016">
    <property type="protein sequence ID" value="CYV28985.1"/>
    <property type="molecule type" value="Genomic_DNA"/>
</dbReference>
<evidence type="ECO:0000313" key="5">
    <source>
        <dbReference type="Proteomes" id="UP000074850"/>
    </source>
</evidence>
<keyword evidence="1" id="KW-0285">Flavoprotein</keyword>
<dbReference type="Proteomes" id="UP000074850">
    <property type="component" value="Unassembled WGS sequence"/>
</dbReference>
<dbReference type="SUPFAM" id="SSF51395">
    <property type="entry name" value="FMN-linked oxidoreductases"/>
    <property type="match status" value="1"/>
</dbReference>
<proteinExistence type="predicted"/>
<organism evidence="4 5">
    <name type="scientific">Streptococcus suis</name>
    <dbReference type="NCBI Taxonomy" id="1307"/>
    <lineage>
        <taxon>Bacteria</taxon>
        <taxon>Bacillati</taxon>
        <taxon>Bacillota</taxon>
        <taxon>Bacilli</taxon>
        <taxon>Lactobacillales</taxon>
        <taxon>Streptococcaceae</taxon>
        <taxon>Streptococcus</taxon>
    </lineage>
</organism>
<dbReference type="EC" id="1.6.99.1" evidence="4"/>
<gene>
    <name evidence="4" type="primary">namA</name>
    <name evidence="4" type="ORF">ERS132426_00961</name>
</gene>
<dbReference type="InterPro" id="IPR013785">
    <property type="entry name" value="Aldolase_TIM"/>
</dbReference>
<dbReference type="CDD" id="cd04735">
    <property type="entry name" value="OYE_like_4_FMN"/>
    <property type="match status" value="1"/>
</dbReference>
<evidence type="ECO:0000313" key="4">
    <source>
        <dbReference type="EMBL" id="CYV28985.1"/>
    </source>
</evidence>
<reference evidence="4 5" key="1">
    <citation type="submission" date="2016-02" db="EMBL/GenBank/DDBJ databases">
        <authorList>
            <consortium name="Pathogen Informatics"/>
        </authorList>
    </citation>
    <scope>NUCLEOTIDE SEQUENCE [LARGE SCALE GENOMIC DNA]</scope>
    <source>
        <strain evidence="4 5">LSS64</strain>
    </source>
</reference>
<dbReference type="Pfam" id="PF00724">
    <property type="entry name" value="Oxidored_FMN"/>
    <property type="match status" value="1"/>
</dbReference>
<accession>A0A116M5M0</accession>
<feature type="domain" description="NADH:flavin oxidoreductase/NADH oxidase N-terminal" evidence="3">
    <location>
        <begin position="7"/>
        <end position="344"/>
    </location>
</feature>
<evidence type="ECO:0000259" key="3">
    <source>
        <dbReference type="Pfam" id="PF00724"/>
    </source>
</evidence>